<dbReference type="PRINTS" id="PR00111">
    <property type="entry name" value="ABHYDROLASE"/>
</dbReference>
<dbReference type="Gene3D" id="3.40.50.1820">
    <property type="entry name" value="alpha/beta hydrolase"/>
    <property type="match status" value="1"/>
</dbReference>
<feature type="domain" description="AB hydrolase-1" evidence="1">
    <location>
        <begin position="22"/>
        <end position="243"/>
    </location>
</feature>
<reference evidence="2" key="1">
    <citation type="submission" date="2022-01" db="EMBL/GenBank/DDBJ databases">
        <title>Genome-Based Taxonomic Classification of the Phylum Actinobacteria.</title>
        <authorList>
            <person name="Gao Y."/>
        </authorList>
    </citation>
    <scope>NUCLEOTIDE SEQUENCE</scope>
    <source>
        <strain evidence="2">KLBMP 8922</strain>
    </source>
</reference>
<protein>
    <submittedName>
        <fullName evidence="2">Alpha/beta hydrolase</fullName>
    </submittedName>
</protein>
<dbReference type="Proteomes" id="UP001165378">
    <property type="component" value="Unassembled WGS sequence"/>
</dbReference>
<accession>A0AA41Q154</accession>
<name>A0AA41Q154_9ACTN</name>
<evidence type="ECO:0000259" key="1">
    <source>
        <dbReference type="Pfam" id="PF00561"/>
    </source>
</evidence>
<comment type="caution">
    <text evidence="2">The sequence shown here is derived from an EMBL/GenBank/DDBJ whole genome shotgun (WGS) entry which is preliminary data.</text>
</comment>
<evidence type="ECO:0000313" key="3">
    <source>
        <dbReference type="Proteomes" id="UP001165378"/>
    </source>
</evidence>
<dbReference type="PANTHER" id="PTHR43798:SF33">
    <property type="entry name" value="HYDROLASE, PUTATIVE (AFU_ORTHOLOGUE AFUA_2G14860)-RELATED"/>
    <property type="match status" value="1"/>
</dbReference>
<dbReference type="RefSeq" id="WP_235054026.1">
    <property type="nucleotide sequence ID" value="NZ_JAKFHA010000012.1"/>
</dbReference>
<gene>
    <name evidence="2" type="ORF">LZ495_20810</name>
</gene>
<dbReference type="GO" id="GO:0016787">
    <property type="term" value="F:hydrolase activity"/>
    <property type="evidence" value="ECO:0007669"/>
    <property type="project" value="UniProtKB-KW"/>
</dbReference>
<dbReference type="GO" id="GO:0016020">
    <property type="term" value="C:membrane"/>
    <property type="evidence" value="ECO:0007669"/>
    <property type="project" value="TreeGrafter"/>
</dbReference>
<dbReference type="AlphaFoldDB" id="A0AA41Q154"/>
<proteinExistence type="predicted"/>
<dbReference type="InterPro" id="IPR000073">
    <property type="entry name" value="AB_hydrolase_1"/>
</dbReference>
<dbReference type="PANTHER" id="PTHR43798">
    <property type="entry name" value="MONOACYLGLYCEROL LIPASE"/>
    <property type="match status" value="1"/>
</dbReference>
<keyword evidence="3" id="KW-1185">Reference proteome</keyword>
<dbReference type="InterPro" id="IPR050266">
    <property type="entry name" value="AB_hydrolase_sf"/>
</dbReference>
<dbReference type="InterPro" id="IPR029058">
    <property type="entry name" value="AB_hydrolase_fold"/>
</dbReference>
<evidence type="ECO:0000313" key="2">
    <source>
        <dbReference type="EMBL" id="MCF2529643.1"/>
    </source>
</evidence>
<keyword evidence="2" id="KW-0378">Hydrolase</keyword>
<organism evidence="2 3">
    <name type="scientific">Yinghuangia soli</name>
    <dbReference type="NCBI Taxonomy" id="2908204"/>
    <lineage>
        <taxon>Bacteria</taxon>
        <taxon>Bacillati</taxon>
        <taxon>Actinomycetota</taxon>
        <taxon>Actinomycetes</taxon>
        <taxon>Kitasatosporales</taxon>
        <taxon>Streptomycetaceae</taxon>
        <taxon>Yinghuangia</taxon>
    </lineage>
</organism>
<dbReference type="EMBL" id="JAKFHA010000012">
    <property type="protein sequence ID" value="MCF2529643.1"/>
    <property type="molecule type" value="Genomic_DNA"/>
</dbReference>
<sequence length="260" mass="28517">MPFARTSDGFAVHYEIHGSGRPLVLLSGQSNSLHWWDRVRDDFAARFTTIVLDHLGTGKSDCPDADVYSTRRFASDVAAVLDAAGIDRAHVYGTSMGGRIAQWLAADRPERVDRLVLGCTSPGGRSGVERSAEVRRSLAVTEPAALRRALLDLMYTPEWLARTPGPYFTLGDRDMPAYARRWHLRASAKHDAWDALPSIQAPTLVVHGTDDLFNPAANAPLIAGRIPGAVLHMIEGARHGYFEEFQDIASPLVADFLEQS</sequence>
<dbReference type="SUPFAM" id="SSF53474">
    <property type="entry name" value="alpha/beta-Hydrolases"/>
    <property type="match status" value="1"/>
</dbReference>
<dbReference type="Pfam" id="PF00561">
    <property type="entry name" value="Abhydrolase_1"/>
    <property type="match status" value="1"/>
</dbReference>